<dbReference type="EMBL" id="JADBEM010000001">
    <property type="protein sequence ID" value="MBE1606338.1"/>
    <property type="molecule type" value="Genomic_DNA"/>
</dbReference>
<evidence type="ECO:0000313" key="2">
    <source>
        <dbReference type="Proteomes" id="UP000638648"/>
    </source>
</evidence>
<name>A0A927MW33_9ACTN</name>
<keyword evidence="2" id="KW-1185">Reference proteome</keyword>
<dbReference type="RefSeq" id="WP_192750482.1">
    <property type="nucleotide sequence ID" value="NZ_BAABJL010000245.1"/>
</dbReference>
<reference evidence="1" key="1">
    <citation type="submission" date="2020-10" db="EMBL/GenBank/DDBJ databases">
        <title>Sequencing the genomes of 1000 actinobacteria strains.</title>
        <authorList>
            <person name="Klenk H.-P."/>
        </authorList>
    </citation>
    <scope>NUCLEOTIDE SEQUENCE</scope>
    <source>
        <strain evidence="1">DSM 45354</strain>
    </source>
</reference>
<protein>
    <submittedName>
        <fullName evidence="1">Uncharacterized protein</fullName>
    </submittedName>
</protein>
<evidence type="ECO:0000313" key="1">
    <source>
        <dbReference type="EMBL" id="MBE1606338.1"/>
    </source>
</evidence>
<dbReference type="AlphaFoldDB" id="A0A927MW33"/>
<sequence length="262" mass="28432">MTTEQEALEHIRSTYPDLERWSQRAETAFHAAPGSKLAADDEDWKVLPTSQLVFGALSAAGDHLKAIRAHLDARTLFPFAQRTLIRTATLSAAQAVWVLAPDDATKRLQRSRIVRAEIYEQHLKYLNDLAVLAAGNDPNTTSLVDHIRRRRDEHEALRATTGDAGRFNATGIVQQAAAAALGSQAEVEARSEWRAGSGAAHGLLWVAFNRPGTQQSGPAADGGLADFAVAGSLSDIVNGYLLAWHLTGRGWRLLDQRSAPVD</sequence>
<organism evidence="1 2">
    <name type="scientific">Actinopolymorpha pittospori</name>
    <dbReference type="NCBI Taxonomy" id="648752"/>
    <lineage>
        <taxon>Bacteria</taxon>
        <taxon>Bacillati</taxon>
        <taxon>Actinomycetota</taxon>
        <taxon>Actinomycetes</taxon>
        <taxon>Propionibacteriales</taxon>
        <taxon>Actinopolymorphaceae</taxon>
        <taxon>Actinopolymorpha</taxon>
    </lineage>
</organism>
<dbReference type="Proteomes" id="UP000638648">
    <property type="component" value="Unassembled WGS sequence"/>
</dbReference>
<accession>A0A927MW33</accession>
<comment type="caution">
    <text evidence="1">The sequence shown here is derived from an EMBL/GenBank/DDBJ whole genome shotgun (WGS) entry which is preliminary data.</text>
</comment>
<proteinExistence type="predicted"/>
<gene>
    <name evidence="1" type="ORF">HEB94_003186</name>
</gene>